<keyword evidence="6" id="KW-0274">FAD</keyword>
<dbReference type="InterPro" id="IPR036136">
    <property type="entry name" value="Nit/Sulf_reduc_fer-like_dom_sf"/>
</dbReference>
<dbReference type="CDD" id="cd00158">
    <property type="entry name" value="RHOD"/>
    <property type="match status" value="1"/>
</dbReference>
<comment type="cofactor">
    <cofactor evidence="1">
        <name>FAD</name>
        <dbReference type="ChEBI" id="CHEBI:57692"/>
    </cofactor>
</comment>
<dbReference type="SUPFAM" id="SSF51905">
    <property type="entry name" value="FAD/NAD(P)-binding domain"/>
    <property type="match status" value="2"/>
</dbReference>
<comment type="similarity">
    <text evidence="2">Belongs to the class-III pyridine nucleotide-disulfide oxidoreductase family.</text>
</comment>
<gene>
    <name evidence="14" type="ORF">FYJ60_04020</name>
</gene>
<keyword evidence="10" id="KW-0676">Redox-active center</keyword>
<dbReference type="InterPro" id="IPR036873">
    <property type="entry name" value="Rhodanese-like_dom_sf"/>
</dbReference>
<dbReference type="Pfam" id="PF01077">
    <property type="entry name" value="NIR_SIR"/>
    <property type="match status" value="1"/>
</dbReference>
<evidence type="ECO:0000256" key="9">
    <source>
        <dbReference type="ARBA" id="ARBA00023014"/>
    </source>
</evidence>
<dbReference type="SUPFAM" id="SSF52821">
    <property type="entry name" value="Rhodanese/Cell cycle control phosphatase"/>
    <property type="match status" value="1"/>
</dbReference>
<accession>A0A7X2P770</accession>
<dbReference type="PANTHER" id="PTHR43429:SF1">
    <property type="entry name" value="NAD(P)H SULFUR OXIDOREDUCTASE (COA-DEPENDENT)"/>
    <property type="match status" value="1"/>
</dbReference>
<dbReference type="PRINTS" id="PR00368">
    <property type="entry name" value="FADPNR"/>
</dbReference>
<dbReference type="InterPro" id="IPR004099">
    <property type="entry name" value="Pyr_nucl-diS_OxRdtase_dimer"/>
</dbReference>
<dbReference type="InterPro" id="IPR017900">
    <property type="entry name" value="4Fe4S_Fe_S_CS"/>
</dbReference>
<evidence type="ECO:0000256" key="11">
    <source>
        <dbReference type="ARBA" id="ARBA00034078"/>
    </source>
</evidence>
<evidence type="ECO:0000256" key="6">
    <source>
        <dbReference type="ARBA" id="ARBA00022827"/>
    </source>
</evidence>
<comment type="cofactor">
    <cofactor evidence="11">
        <name>[2Fe-2S] cluster</name>
        <dbReference type="ChEBI" id="CHEBI:190135"/>
    </cofactor>
</comment>
<dbReference type="GO" id="GO:0051537">
    <property type="term" value="F:2 iron, 2 sulfur cluster binding"/>
    <property type="evidence" value="ECO:0007669"/>
    <property type="project" value="UniProtKB-KW"/>
</dbReference>
<dbReference type="Pfam" id="PF03460">
    <property type="entry name" value="NIR_SIR_ferr"/>
    <property type="match status" value="1"/>
</dbReference>
<dbReference type="SMART" id="SM00450">
    <property type="entry name" value="RHOD"/>
    <property type="match status" value="1"/>
</dbReference>
<dbReference type="InterPro" id="IPR006067">
    <property type="entry name" value="NO2/SO3_Rdtase_4Fe4S_dom"/>
</dbReference>
<dbReference type="PROSITE" id="PS51379">
    <property type="entry name" value="4FE4S_FER_2"/>
    <property type="match status" value="2"/>
</dbReference>
<evidence type="ECO:0000259" key="12">
    <source>
        <dbReference type="PROSITE" id="PS50206"/>
    </source>
</evidence>
<dbReference type="GO" id="GO:0046872">
    <property type="term" value="F:metal ion binding"/>
    <property type="evidence" value="ECO:0007669"/>
    <property type="project" value="UniProtKB-KW"/>
</dbReference>
<dbReference type="Proteomes" id="UP000466864">
    <property type="component" value="Unassembled WGS sequence"/>
</dbReference>
<dbReference type="GO" id="GO:0016491">
    <property type="term" value="F:oxidoreductase activity"/>
    <property type="evidence" value="ECO:0007669"/>
    <property type="project" value="UniProtKB-KW"/>
</dbReference>
<evidence type="ECO:0000256" key="10">
    <source>
        <dbReference type="ARBA" id="ARBA00023284"/>
    </source>
</evidence>
<dbReference type="InterPro" id="IPR005117">
    <property type="entry name" value="NiRdtase/SiRdtase_haem-b_fer"/>
</dbReference>
<dbReference type="GO" id="GO:0020037">
    <property type="term" value="F:heme binding"/>
    <property type="evidence" value="ECO:0007669"/>
    <property type="project" value="InterPro"/>
</dbReference>
<dbReference type="Gene3D" id="3.30.70.20">
    <property type="match status" value="1"/>
</dbReference>
<evidence type="ECO:0000259" key="13">
    <source>
        <dbReference type="PROSITE" id="PS51379"/>
    </source>
</evidence>
<evidence type="ECO:0000256" key="5">
    <source>
        <dbReference type="ARBA" id="ARBA00022723"/>
    </source>
</evidence>
<dbReference type="InterPro" id="IPR017896">
    <property type="entry name" value="4Fe4S_Fe-S-bd"/>
</dbReference>
<dbReference type="Gene3D" id="3.30.413.10">
    <property type="entry name" value="Sulfite Reductase Hemoprotein, domain 1"/>
    <property type="match status" value="1"/>
</dbReference>
<keyword evidence="4" id="KW-0001">2Fe-2S</keyword>
<evidence type="ECO:0000256" key="8">
    <source>
        <dbReference type="ARBA" id="ARBA00023004"/>
    </source>
</evidence>
<keyword evidence="8" id="KW-0408">Iron</keyword>
<keyword evidence="3" id="KW-0285">Flavoprotein</keyword>
<keyword evidence="15" id="KW-1185">Reference proteome</keyword>
<evidence type="ECO:0000256" key="1">
    <source>
        <dbReference type="ARBA" id="ARBA00001974"/>
    </source>
</evidence>
<dbReference type="PROSITE" id="PS00198">
    <property type="entry name" value="4FE4S_FER_1"/>
    <property type="match status" value="1"/>
</dbReference>
<evidence type="ECO:0000313" key="14">
    <source>
        <dbReference type="EMBL" id="MST81479.1"/>
    </source>
</evidence>
<evidence type="ECO:0000313" key="15">
    <source>
        <dbReference type="Proteomes" id="UP000466864"/>
    </source>
</evidence>
<evidence type="ECO:0000256" key="7">
    <source>
        <dbReference type="ARBA" id="ARBA00023002"/>
    </source>
</evidence>
<dbReference type="PRINTS" id="PR00411">
    <property type="entry name" value="PNDRDTASEI"/>
</dbReference>
<dbReference type="Pfam" id="PF00581">
    <property type="entry name" value="Rhodanese"/>
    <property type="match status" value="1"/>
</dbReference>
<dbReference type="SUPFAM" id="SSF54862">
    <property type="entry name" value="4Fe-4S ferredoxins"/>
    <property type="match status" value="1"/>
</dbReference>
<sequence length="876" mass="94769">MKYVIIGGVAAGTKAAAKLKRLDRSASVEIITESDSISYAGCGLPYYIGGVIAEKEELIVNSPEKFQSLTGVQVTTGCRAVQLEPVGKKIALLNLSTGERFEKAYDRLILATGARPFVPDIPGTDQKGVFTVRTPDDAEEIRSYIKNNGCRTAAVVGAGFIGLEVAENLMAQGLRVTVVDMAGQILPGVFDPEMADYLKRKLQDRGLRILTGAALKAVTGGDKAEGIQTSAGPVSADVVILSIGIRPATDFLKGSGLEMAKEMILADPEMKTSLPDIYTVGDCAEVFNRITGKRQWSPMGSTANITGRLLACCLEKNSGRDSAKDTGCYVSGHAQEDGRYHGCLGTAVVKLADGLCAARTGLTEGAARESGFDPITVISVLDDKPAYYPGSDSFIIKLIADRNSHRLLGHQVIGGGSVDKMNDIAVTGISLKARVEDFCDMDFSYAPPFSTAIHPFAQACCILKNKMDGVLESFTPGEYADGAAKDYRVIDAQPQPKIPGALWIDLTRVNGPVEGLGPDEKLLLVCAKGKRGYLLQNRLKAAGYKKTRVLEGGAFFNRIKAGTVGGQIPPEEVKRVKGLGCLQDKRYPDVFNIRVITRNGKITAGEQKVLAEAAERYGSGEVTMTTRLTVEVQGVHYDRLQDAMDFLNENGLLTGGTGSKVRPVVSCKGTTCQYGLLDTFSLSEKMHERFYVGYHDVVLPHKFKIAVGGCPNNCVKPDLNDIGIIGQRIPHINMEKCRGCRNCQIEKACPVHVAEVKEGKIRIDPERCNHCGRCVGKCPFGAVEDYTDGYKIYLGGRWGKRVARGHELQKIFTSEEEVLDFVEKVILFYREEGASGERFADMVERLGFAYVQDGLLHAELDKSRALKKDVVGGATC</sequence>
<dbReference type="InterPro" id="IPR036188">
    <property type="entry name" value="FAD/NAD-bd_sf"/>
</dbReference>
<keyword evidence="9" id="KW-0411">Iron-sulfur</keyword>
<dbReference type="AlphaFoldDB" id="A0A7X2P770"/>
<dbReference type="Gene3D" id="3.40.250.10">
    <property type="entry name" value="Rhodanese-like domain"/>
    <property type="match status" value="1"/>
</dbReference>
<evidence type="ECO:0000256" key="4">
    <source>
        <dbReference type="ARBA" id="ARBA00022714"/>
    </source>
</evidence>
<dbReference type="SUPFAM" id="SSF56014">
    <property type="entry name" value="Nitrite and sulphite reductase 4Fe-4S domain-like"/>
    <property type="match status" value="1"/>
</dbReference>
<organism evidence="14 15">
    <name type="scientific">Bilifractor porci</name>
    <dbReference type="NCBI Taxonomy" id="2606636"/>
    <lineage>
        <taxon>Bacteria</taxon>
        <taxon>Bacillati</taxon>
        <taxon>Bacillota</taxon>
        <taxon>Clostridia</taxon>
        <taxon>Lachnospirales</taxon>
        <taxon>Lachnospiraceae</taxon>
        <taxon>Bilifractor</taxon>
    </lineage>
</organism>
<evidence type="ECO:0000256" key="3">
    <source>
        <dbReference type="ARBA" id="ARBA00022630"/>
    </source>
</evidence>
<dbReference type="PROSITE" id="PS50206">
    <property type="entry name" value="RHODANESE_3"/>
    <property type="match status" value="1"/>
</dbReference>
<dbReference type="InterPro" id="IPR023753">
    <property type="entry name" value="FAD/NAD-binding_dom"/>
</dbReference>
<feature type="domain" description="Rhodanese" evidence="12">
    <location>
        <begin position="483"/>
        <end position="553"/>
    </location>
</feature>
<keyword evidence="5" id="KW-0479">Metal-binding</keyword>
<dbReference type="InterPro" id="IPR050260">
    <property type="entry name" value="FAD-bd_OxRdtase"/>
</dbReference>
<dbReference type="RefSeq" id="WP_154457284.1">
    <property type="nucleotide sequence ID" value="NZ_VUMV01000002.1"/>
</dbReference>
<comment type="caution">
    <text evidence="14">The sequence shown here is derived from an EMBL/GenBank/DDBJ whole genome shotgun (WGS) entry which is preliminary data.</text>
</comment>
<dbReference type="EMBL" id="VUMV01000002">
    <property type="protein sequence ID" value="MST81479.1"/>
    <property type="molecule type" value="Genomic_DNA"/>
</dbReference>
<keyword evidence="7" id="KW-0560">Oxidoreductase</keyword>
<feature type="domain" description="4Fe-4S ferredoxin-type" evidence="13">
    <location>
        <begin position="728"/>
        <end position="758"/>
    </location>
</feature>
<dbReference type="SUPFAM" id="SSF55124">
    <property type="entry name" value="Nitrite/Sulfite reductase N-terminal domain-like"/>
    <property type="match status" value="1"/>
</dbReference>
<feature type="domain" description="4Fe-4S ferredoxin-type" evidence="13">
    <location>
        <begin position="759"/>
        <end position="789"/>
    </location>
</feature>
<dbReference type="InterPro" id="IPR001763">
    <property type="entry name" value="Rhodanese-like_dom"/>
</dbReference>
<evidence type="ECO:0000256" key="2">
    <source>
        <dbReference type="ARBA" id="ARBA00009130"/>
    </source>
</evidence>
<dbReference type="PANTHER" id="PTHR43429">
    <property type="entry name" value="PYRIDINE NUCLEOTIDE-DISULFIDE OXIDOREDUCTASE DOMAIN-CONTAINING"/>
    <property type="match status" value="1"/>
</dbReference>
<dbReference type="InterPro" id="IPR016156">
    <property type="entry name" value="FAD/NAD-linked_Rdtase_dimer_sf"/>
</dbReference>
<reference evidence="14 15" key="1">
    <citation type="submission" date="2019-08" db="EMBL/GenBank/DDBJ databases">
        <title>In-depth cultivation of the pig gut microbiome towards novel bacterial diversity and tailored functional studies.</title>
        <authorList>
            <person name="Wylensek D."/>
            <person name="Hitch T.C.A."/>
            <person name="Clavel T."/>
        </authorList>
    </citation>
    <scope>NUCLEOTIDE SEQUENCE [LARGE SCALE GENOMIC DNA]</scope>
    <source>
        <strain evidence="14 15">Oil+RF-744-WCA-WT-13</strain>
    </source>
</reference>
<dbReference type="Gene3D" id="3.50.50.60">
    <property type="entry name" value="FAD/NAD(P)-binding domain"/>
    <property type="match status" value="3"/>
</dbReference>
<dbReference type="Pfam" id="PF00037">
    <property type="entry name" value="Fer4"/>
    <property type="match status" value="1"/>
</dbReference>
<dbReference type="InterPro" id="IPR045854">
    <property type="entry name" value="NO2/SO3_Rdtase_4Fe4S_sf"/>
</dbReference>
<proteinExistence type="inferred from homology"/>
<dbReference type="Pfam" id="PF07992">
    <property type="entry name" value="Pyr_redox_2"/>
    <property type="match status" value="1"/>
</dbReference>
<dbReference type="Pfam" id="PF02852">
    <property type="entry name" value="Pyr_redox_dim"/>
    <property type="match status" value="1"/>
</dbReference>
<name>A0A7X2P770_9FIRM</name>
<protein>
    <submittedName>
        <fullName evidence="14">4Fe-4S dicluster domain-containing protein</fullName>
    </submittedName>
</protein>
<dbReference type="SUPFAM" id="SSF55424">
    <property type="entry name" value="FAD/NAD-linked reductases, dimerisation (C-terminal) domain"/>
    <property type="match status" value="1"/>
</dbReference>